<proteinExistence type="predicted"/>
<gene>
    <name evidence="1" type="ORF">H2198_010599</name>
</gene>
<organism evidence="1 2">
    <name type="scientific">Neophaeococcomyces mojaviensis</name>
    <dbReference type="NCBI Taxonomy" id="3383035"/>
    <lineage>
        <taxon>Eukaryota</taxon>
        <taxon>Fungi</taxon>
        <taxon>Dikarya</taxon>
        <taxon>Ascomycota</taxon>
        <taxon>Pezizomycotina</taxon>
        <taxon>Eurotiomycetes</taxon>
        <taxon>Chaetothyriomycetidae</taxon>
        <taxon>Chaetothyriales</taxon>
        <taxon>Chaetothyriales incertae sedis</taxon>
        <taxon>Neophaeococcomyces</taxon>
    </lineage>
</organism>
<dbReference type="Proteomes" id="UP001172386">
    <property type="component" value="Unassembled WGS sequence"/>
</dbReference>
<reference evidence="1" key="1">
    <citation type="submission" date="2022-10" db="EMBL/GenBank/DDBJ databases">
        <title>Culturing micro-colonial fungi from biological soil crusts in the Mojave desert and describing Neophaeococcomyces mojavensis, and introducing the new genera and species Taxawa tesnikishii.</title>
        <authorList>
            <person name="Kurbessoian T."/>
            <person name="Stajich J.E."/>
        </authorList>
    </citation>
    <scope>NUCLEOTIDE SEQUENCE</scope>
    <source>
        <strain evidence="1">JES_112</strain>
    </source>
</reference>
<accession>A0ACC2ZR83</accession>
<keyword evidence="2" id="KW-1185">Reference proteome</keyword>
<sequence>MPSASQRIPPLVRPLISERAKRTLDLVEKFVNEDCIPADDIAEAQIGEGKQRWTTVPAVMEDLKLKAKSLGLWNMFLAKGHYKEGAGFTNLEYSFMCEQFGRSRTASEATNNSAPDTGNMELIAKYGSAEQKKQWLEPLLEGKIRSCYVMTEPNVASSDAKNVQLSIVKDSDHYVLNGEKWWISGAGYPTCKVYIVLGKTNPNHPDPYKQQSMIIVPAGSPGITVKRMMHVLGYDDAPHGHAHLIFKNVRIPASNLILGEGRGFEIMQGRMGPGRIHHAMRSIGAAERALDYLLARANASHKMAFGKKLSEHGVIIERIAQSRIDIDAARLIVLNAAAAIDAGDAKTALIEIAEAKVFVPKVALQVVDWAMQAFGGEGLSQDTPLAAMWGHLRTVRIVDGPDEVHLQQLGKRENRRAREVQLMIQKQLDETDRLFEKYRVARGVDREVPRANL</sequence>
<comment type="caution">
    <text evidence="1">The sequence shown here is derived from an EMBL/GenBank/DDBJ whole genome shotgun (WGS) entry which is preliminary data.</text>
</comment>
<dbReference type="EMBL" id="JAPDRQ010000388">
    <property type="protein sequence ID" value="KAJ9650085.1"/>
    <property type="molecule type" value="Genomic_DNA"/>
</dbReference>
<evidence type="ECO:0000313" key="2">
    <source>
        <dbReference type="Proteomes" id="UP001172386"/>
    </source>
</evidence>
<evidence type="ECO:0000313" key="1">
    <source>
        <dbReference type="EMBL" id="KAJ9650085.1"/>
    </source>
</evidence>
<protein>
    <submittedName>
        <fullName evidence="1">Uncharacterized protein</fullName>
    </submittedName>
</protein>
<name>A0ACC2ZR83_9EURO</name>